<proteinExistence type="predicted"/>
<evidence type="ECO:0000313" key="1">
    <source>
        <dbReference type="EMBL" id="CAI2386502.1"/>
    </source>
</evidence>
<accession>A0AAD1Y8F4</accession>
<organism evidence="1 2">
    <name type="scientific">Euplotes crassus</name>
    <dbReference type="NCBI Taxonomy" id="5936"/>
    <lineage>
        <taxon>Eukaryota</taxon>
        <taxon>Sar</taxon>
        <taxon>Alveolata</taxon>
        <taxon>Ciliophora</taxon>
        <taxon>Intramacronucleata</taxon>
        <taxon>Spirotrichea</taxon>
        <taxon>Hypotrichia</taxon>
        <taxon>Euplotida</taxon>
        <taxon>Euplotidae</taxon>
        <taxon>Moneuplotes</taxon>
    </lineage>
</organism>
<dbReference type="Proteomes" id="UP001295684">
    <property type="component" value="Unassembled WGS sequence"/>
</dbReference>
<dbReference type="AlphaFoldDB" id="A0AAD1Y8F4"/>
<gene>
    <name evidence="1" type="ORF">ECRASSUSDP1_LOCUS28123</name>
</gene>
<name>A0AAD1Y8F4_EUPCR</name>
<comment type="caution">
    <text evidence="1">The sequence shown here is derived from an EMBL/GenBank/DDBJ whole genome shotgun (WGS) entry which is preliminary data.</text>
</comment>
<reference evidence="1" key="1">
    <citation type="submission" date="2023-07" db="EMBL/GenBank/DDBJ databases">
        <authorList>
            <consortium name="AG Swart"/>
            <person name="Singh M."/>
            <person name="Singh A."/>
            <person name="Seah K."/>
            <person name="Emmerich C."/>
        </authorList>
    </citation>
    <scope>NUCLEOTIDE SEQUENCE</scope>
    <source>
        <strain evidence="1">DP1</strain>
    </source>
</reference>
<dbReference type="EMBL" id="CAMPGE010029013">
    <property type="protein sequence ID" value="CAI2386502.1"/>
    <property type="molecule type" value="Genomic_DNA"/>
</dbReference>
<keyword evidence="2" id="KW-1185">Reference proteome</keyword>
<sequence>MKQLRNPYWNPHQIESKPLEVVIFGKEGMRTLKYCHCSSGCRQAYWVPFETIYDANASILN</sequence>
<evidence type="ECO:0000313" key="2">
    <source>
        <dbReference type="Proteomes" id="UP001295684"/>
    </source>
</evidence>
<protein>
    <submittedName>
        <fullName evidence="1">Uncharacterized protein</fullName>
    </submittedName>
</protein>